<evidence type="ECO:0000259" key="2">
    <source>
        <dbReference type="PROSITE" id="PS51186"/>
    </source>
</evidence>
<evidence type="ECO:0000313" key="4">
    <source>
        <dbReference type="Proteomes" id="UP000233458"/>
    </source>
</evidence>
<organism evidence="3 4">
    <name type="scientific">Thalassospira marina</name>
    <dbReference type="NCBI Taxonomy" id="2048283"/>
    <lineage>
        <taxon>Bacteria</taxon>
        <taxon>Pseudomonadati</taxon>
        <taxon>Pseudomonadota</taxon>
        <taxon>Alphaproteobacteria</taxon>
        <taxon>Rhodospirillales</taxon>
        <taxon>Thalassospiraceae</taxon>
        <taxon>Thalassospira</taxon>
    </lineage>
</organism>
<feature type="compositionally biased region" description="Basic and acidic residues" evidence="1">
    <location>
        <begin position="1"/>
        <end position="10"/>
    </location>
</feature>
<evidence type="ECO:0000256" key="1">
    <source>
        <dbReference type="SAM" id="MobiDB-lite"/>
    </source>
</evidence>
<dbReference type="PROSITE" id="PS51186">
    <property type="entry name" value="GNAT"/>
    <property type="match status" value="1"/>
</dbReference>
<proteinExistence type="predicted"/>
<keyword evidence="4" id="KW-1185">Reference proteome</keyword>
<dbReference type="InterPro" id="IPR016181">
    <property type="entry name" value="Acyl_CoA_acyltransferase"/>
</dbReference>
<dbReference type="EMBL" id="CP024199">
    <property type="protein sequence ID" value="AUG52655.1"/>
    <property type="molecule type" value="Genomic_DNA"/>
</dbReference>
<dbReference type="RefSeq" id="WP_101284506.1">
    <property type="nucleotide sequence ID" value="NZ_CP024199.1"/>
</dbReference>
<feature type="region of interest" description="Disordered" evidence="1">
    <location>
        <begin position="1"/>
        <end position="44"/>
    </location>
</feature>
<reference evidence="3 4" key="1">
    <citation type="submission" date="2017-10" db="EMBL/GenBank/DDBJ databases">
        <title>Biodiversity and function of Thalassospira species in the particle-attached aromatic-hydrocarbon-degrading consortia from the surface seawater of the China South Sea.</title>
        <authorList>
            <person name="Dong C."/>
            <person name="Liu R."/>
            <person name="Shao Z."/>
        </authorList>
    </citation>
    <scope>NUCLEOTIDE SEQUENCE [LARGE SCALE GENOMIC DNA]</scope>
    <source>
        <strain evidence="3 4">CSC3H3</strain>
    </source>
</reference>
<protein>
    <recommendedName>
        <fullName evidence="2">N-acetyltransferase domain-containing protein</fullName>
    </recommendedName>
</protein>
<dbReference type="CDD" id="cd04301">
    <property type="entry name" value="NAT_SF"/>
    <property type="match status" value="1"/>
</dbReference>
<name>A0ABM6Q7Z1_9PROT</name>
<sequence length="213" mass="23290">MPEHTIHDKPVPMPPTAHAATATKREAAEAEMQETGDTAPDARLDRQDGAAADNTPFVTAEPDLVIERLSLKNGADCDAVIKLWYDGELIEESSTAKEDLQNCYESGRGSVLIARRAAKRPIIATVMVGHDGKSGWVHYLAVAKSLRGQGHGAVMLEMAENILSHVGLPKCRVHAATARAAKFYRRQGYRLTTAPVRSSHGDDDRYYEKRLSS</sequence>
<dbReference type="SUPFAM" id="SSF55729">
    <property type="entry name" value="Acyl-CoA N-acyltransferases (Nat)"/>
    <property type="match status" value="1"/>
</dbReference>
<dbReference type="Proteomes" id="UP000233458">
    <property type="component" value="Chromosome"/>
</dbReference>
<dbReference type="InterPro" id="IPR000182">
    <property type="entry name" value="GNAT_dom"/>
</dbReference>
<gene>
    <name evidence="3" type="ORF">CSC3H3_07955</name>
</gene>
<dbReference type="Pfam" id="PF13508">
    <property type="entry name" value="Acetyltransf_7"/>
    <property type="match status" value="1"/>
</dbReference>
<accession>A0ABM6Q7Z1</accession>
<dbReference type="Gene3D" id="3.40.630.30">
    <property type="match status" value="1"/>
</dbReference>
<feature type="domain" description="N-acetyltransferase" evidence="2">
    <location>
        <begin position="64"/>
        <end position="212"/>
    </location>
</feature>
<evidence type="ECO:0000313" key="3">
    <source>
        <dbReference type="EMBL" id="AUG52655.1"/>
    </source>
</evidence>